<dbReference type="Gene3D" id="2.70.170.10">
    <property type="entry name" value="Neurotransmitter-gated ion-channel ligand-binding domain"/>
    <property type="match status" value="1"/>
</dbReference>
<feature type="non-terminal residue" evidence="2">
    <location>
        <position position="1"/>
    </location>
</feature>
<dbReference type="AlphaFoldDB" id="A0AAV5U7U1"/>
<sequence>CEYSVDEYDDDYEDVNVDQAMRKDDHVETAKVVHSHHTDMTRLHQFIKDKVNISTDRPPHLPMKIDHGLITVTNILIDEHAQTMTGKLTLYLMWRDDRLRWKPSEFGNAKHLTISRREIWTPFFDAMNSINPFSDTDYMGKYRNAYLWSDANGTTGLTWLCPIQQVTVDCEVTVIS</sequence>
<dbReference type="Pfam" id="PF02931">
    <property type="entry name" value="Neur_chan_LBD"/>
    <property type="match status" value="1"/>
</dbReference>
<evidence type="ECO:0000313" key="2">
    <source>
        <dbReference type="EMBL" id="GMT02597.1"/>
    </source>
</evidence>
<comment type="caution">
    <text evidence="2">The sequence shown here is derived from an EMBL/GenBank/DDBJ whole genome shotgun (WGS) entry which is preliminary data.</text>
</comment>
<evidence type="ECO:0000259" key="1">
    <source>
        <dbReference type="Pfam" id="PF02931"/>
    </source>
</evidence>
<feature type="non-terminal residue" evidence="2">
    <location>
        <position position="176"/>
    </location>
</feature>
<accession>A0AAV5U7U1</accession>
<dbReference type="GO" id="GO:0016020">
    <property type="term" value="C:membrane"/>
    <property type="evidence" value="ECO:0007669"/>
    <property type="project" value="InterPro"/>
</dbReference>
<evidence type="ECO:0000313" key="3">
    <source>
        <dbReference type="Proteomes" id="UP001432027"/>
    </source>
</evidence>
<feature type="domain" description="Neurotransmitter-gated ion-channel ligand-binding" evidence="1">
    <location>
        <begin position="60"/>
        <end position="173"/>
    </location>
</feature>
<dbReference type="InterPro" id="IPR036734">
    <property type="entry name" value="Neur_chan_lig-bd_sf"/>
</dbReference>
<dbReference type="Proteomes" id="UP001432027">
    <property type="component" value="Unassembled WGS sequence"/>
</dbReference>
<gene>
    <name evidence="2" type="ORF">PENTCL1PPCAC_24771</name>
</gene>
<dbReference type="SUPFAM" id="SSF63712">
    <property type="entry name" value="Nicotinic receptor ligand binding domain-like"/>
    <property type="match status" value="1"/>
</dbReference>
<protein>
    <recommendedName>
        <fullName evidence="1">Neurotransmitter-gated ion-channel ligand-binding domain-containing protein</fullName>
    </recommendedName>
</protein>
<dbReference type="InterPro" id="IPR006202">
    <property type="entry name" value="Neur_chan_lig-bd"/>
</dbReference>
<reference evidence="2" key="1">
    <citation type="submission" date="2023-10" db="EMBL/GenBank/DDBJ databases">
        <title>Genome assembly of Pristionchus species.</title>
        <authorList>
            <person name="Yoshida K."/>
            <person name="Sommer R.J."/>
        </authorList>
    </citation>
    <scope>NUCLEOTIDE SEQUENCE</scope>
    <source>
        <strain evidence="2">RS0144</strain>
    </source>
</reference>
<organism evidence="2 3">
    <name type="scientific">Pristionchus entomophagus</name>
    <dbReference type="NCBI Taxonomy" id="358040"/>
    <lineage>
        <taxon>Eukaryota</taxon>
        <taxon>Metazoa</taxon>
        <taxon>Ecdysozoa</taxon>
        <taxon>Nematoda</taxon>
        <taxon>Chromadorea</taxon>
        <taxon>Rhabditida</taxon>
        <taxon>Rhabditina</taxon>
        <taxon>Diplogasteromorpha</taxon>
        <taxon>Diplogasteroidea</taxon>
        <taxon>Neodiplogasteridae</taxon>
        <taxon>Pristionchus</taxon>
    </lineage>
</organism>
<keyword evidence="3" id="KW-1185">Reference proteome</keyword>
<name>A0AAV5U7U1_9BILA</name>
<dbReference type="GO" id="GO:0005230">
    <property type="term" value="F:extracellular ligand-gated monoatomic ion channel activity"/>
    <property type="evidence" value="ECO:0007669"/>
    <property type="project" value="InterPro"/>
</dbReference>
<dbReference type="EMBL" id="BTSX01000005">
    <property type="protein sequence ID" value="GMT02597.1"/>
    <property type="molecule type" value="Genomic_DNA"/>
</dbReference>
<proteinExistence type="predicted"/>